<name>A0ACC1D771_9NEOP</name>
<proteinExistence type="predicted"/>
<dbReference type="EMBL" id="CM034393">
    <property type="protein sequence ID" value="KAJ0179700.1"/>
    <property type="molecule type" value="Genomic_DNA"/>
</dbReference>
<evidence type="ECO:0000313" key="1">
    <source>
        <dbReference type="EMBL" id="KAJ0179700.1"/>
    </source>
</evidence>
<comment type="caution">
    <text evidence="1">The sequence shown here is derived from an EMBL/GenBank/DDBJ whole genome shotgun (WGS) entry which is preliminary data.</text>
</comment>
<dbReference type="Proteomes" id="UP000824533">
    <property type="component" value="Linkage Group LG07"/>
</dbReference>
<gene>
    <name evidence="1" type="ORF">K1T71_004291</name>
</gene>
<keyword evidence="2" id="KW-1185">Reference proteome</keyword>
<evidence type="ECO:0000313" key="2">
    <source>
        <dbReference type="Proteomes" id="UP000824533"/>
    </source>
</evidence>
<sequence>MLPIFMLSLLLILTKAQKDPASKQLETFKQNHPGPPSILTTSYGVPVDKRLTASSLNTDLLRNPFFLEMSQHSVRERIPARVVHAKGTGAFGYLEITDDISKYCRAKVFSKIGKRIPLVVRMSTGLTEKGGSDTTREPRGLAIKLYTEEGNLDIVCLSTPMYAYKDPLLFPSFSHVIQRNPETGLRDSNMIWDFITLRPESLFFFLFLLSDRGIPDGYRHLAAFNIHTMQVVNKNGESYFMRFHFLPDAGIKNLTATEAARIAGEDLDYATRDLYNAIAREDFPSWTLYVQILSLKQVMEATFDPFDVTNILPVKDYPLKRCGKLVLNKNPENQFAQIEQLAFNPGNLPDGFVGGPGKLFESREFVYRDAQVYRLGTNFNNMAVNCPLYKANTYNRDGVGPVVDNGKNTPNFIPNSFGGPVPVKIPYTPRLLNIYEKDEPENFGHARDFYENELTGDDRGRLIQNMVAYLAGAAQRLQFEAIKLLTKVHPDLGHRVAIAIRARQTSKNTKN</sequence>
<protein>
    <submittedName>
        <fullName evidence="1">Uncharacterized protein</fullName>
    </submittedName>
</protein>
<accession>A0ACC1D771</accession>
<organism evidence="1 2">
    <name type="scientific">Dendrolimus kikuchii</name>
    <dbReference type="NCBI Taxonomy" id="765133"/>
    <lineage>
        <taxon>Eukaryota</taxon>
        <taxon>Metazoa</taxon>
        <taxon>Ecdysozoa</taxon>
        <taxon>Arthropoda</taxon>
        <taxon>Hexapoda</taxon>
        <taxon>Insecta</taxon>
        <taxon>Pterygota</taxon>
        <taxon>Neoptera</taxon>
        <taxon>Endopterygota</taxon>
        <taxon>Lepidoptera</taxon>
        <taxon>Glossata</taxon>
        <taxon>Ditrysia</taxon>
        <taxon>Bombycoidea</taxon>
        <taxon>Lasiocampidae</taxon>
        <taxon>Dendrolimus</taxon>
    </lineage>
</organism>
<reference evidence="1 2" key="1">
    <citation type="journal article" date="2021" name="Front. Genet.">
        <title>Chromosome-Level Genome Assembly Reveals Significant Gene Expansion in the Toll and IMD Signaling Pathways of Dendrolimus kikuchii.</title>
        <authorList>
            <person name="Zhou J."/>
            <person name="Wu P."/>
            <person name="Xiong Z."/>
            <person name="Liu N."/>
            <person name="Zhao N."/>
            <person name="Ji M."/>
            <person name="Qiu Y."/>
            <person name="Yang B."/>
        </authorList>
    </citation>
    <scope>NUCLEOTIDE SEQUENCE [LARGE SCALE GENOMIC DNA]</scope>
    <source>
        <strain evidence="1">Ann1</strain>
    </source>
</reference>